<dbReference type="InterPro" id="IPR004445">
    <property type="entry name" value="GltS"/>
</dbReference>
<keyword evidence="1" id="KW-0812">Transmembrane</keyword>
<dbReference type="GO" id="GO:0005886">
    <property type="term" value="C:plasma membrane"/>
    <property type="evidence" value="ECO:0007669"/>
    <property type="project" value="UniProtKB-SubCell"/>
</dbReference>
<feature type="transmembrane region" description="Helical" evidence="1">
    <location>
        <begin position="285"/>
        <end position="309"/>
    </location>
</feature>
<dbReference type="EMBL" id="FQZV01000027">
    <property type="protein sequence ID" value="SHJ50126.1"/>
    <property type="molecule type" value="Genomic_DNA"/>
</dbReference>
<organism evidence="3 4">
    <name type="scientific">Geosporobacter subterraneus DSM 17957</name>
    <dbReference type="NCBI Taxonomy" id="1121919"/>
    <lineage>
        <taxon>Bacteria</taxon>
        <taxon>Bacillati</taxon>
        <taxon>Bacillota</taxon>
        <taxon>Clostridia</taxon>
        <taxon>Peptostreptococcales</taxon>
        <taxon>Thermotaleaceae</taxon>
        <taxon>Geosporobacter</taxon>
    </lineage>
</organism>
<accession>A0A1M6JTY5</accession>
<dbReference type="AlphaFoldDB" id="A0A1M6JTY5"/>
<keyword evidence="4" id="KW-1185">Reference proteome</keyword>
<keyword evidence="1" id="KW-0472">Membrane</keyword>
<dbReference type="PANTHER" id="PTHR36178">
    <property type="entry name" value="SLR0625 PROTEIN"/>
    <property type="match status" value="1"/>
</dbReference>
<reference evidence="4" key="1">
    <citation type="submission" date="2016-11" db="EMBL/GenBank/DDBJ databases">
        <authorList>
            <person name="Varghese N."/>
            <person name="Submissions S."/>
        </authorList>
    </citation>
    <scope>NUCLEOTIDE SEQUENCE [LARGE SCALE GENOMIC DNA]</scope>
    <source>
        <strain evidence="4">DSM 17957</strain>
    </source>
</reference>
<feature type="transmembrane region" description="Helical" evidence="1">
    <location>
        <begin position="169"/>
        <end position="193"/>
    </location>
</feature>
<gene>
    <name evidence="3" type="ORF">SAMN02745975_02235</name>
</gene>
<keyword evidence="1" id="KW-0739">Sodium transport</keyword>
<sequence length="410" mass="43565">MKTEMIDGIFTLSMDMVATLAIAILLLLLGYSLRKKISFFEKFCIPAPVIGGLLFAVLALVLKQGNIVTIKMETTFQSPFMIAFFTTVGLGASFGLVKKGGLPLIIYWLLCGFLAVSQNVIGVAFAKLTGIHPLLGIMAGAVSMEGGHGAAAAFGPTVEALGVQGATTVAVAAATFGLISGGLIGGPIARYLIDKHQLKPDTADMENIETFEQIAGTLETSKITSHSMMIHMAVITVCMTIGAMAAGWFAKVTGQVLPGYVGAMFVAVLFRNLNDRIHLVHLDQYTIDLIGNVSLGIFLSMALMTLKLWELLGLAIPMFVILVAQVAFMILFTIFICFRLLGKNFDAAIMSAGMAGHGLGATPNAIANMGAVTEKYGPSPRAFMIVPLVGAFLIDLIALPNIVWFINLLK</sequence>
<keyword evidence="1" id="KW-0813">Transport</keyword>
<keyword evidence="1" id="KW-1003">Cell membrane</keyword>
<comment type="function">
    <text evidence="1">Catalyzes the sodium-dependent transport of glutamate.</text>
</comment>
<keyword evidence="1" id="KW-0915">Sodium</keyword>
<evidence type="ECO:0000313" key="3">
    <source>
        <dbReference type="EMBL" id="SHJ50126.1"/>
    </source>
</evidence>
<comment type="similarity">
    <text evidence="1">Belongs to the glutamate:Na(+) symporter (ESS) (TC 2.A.27) family.</text>
</comment>
<feature type="transmembrane region" description="Helical" evidence="1">
    <location>
        <begin position="230"/>
        <end position="250"/>
    </location>
</feature>
<feature type="transmembrane region" description="Helical" evidence="1">
    <location>
        <begin position="12"/>
        <end position="31"/>
    </location>
</feature>
<dbReference type="GO" id="GO:0015813">
    <property type="term" value="P:L-glutamate transmembrane transport"/>
    <property type="evidence" value="ECO:0007669"/>
    <property type="project" value="UniProtKB-UniRule"/>
</dbReference>
<dbReference type="GO" id="GO:0015501">
    <property type="term" value="F:glutamate:sodium symporter activity"/>
    <property type="evidence" value="ECO:0007669"/>
    <property type="project" value="UniProtKB-UniRule"/>
</dbReference>
<feature type="transmembrane region" description="Helical" evidence="1">
    <location>
        <begin position="256"/>
        <end position="273"/>
    </location>
</feature>
<keyword evidence="1" id="KW-0029">Amino-acid transport</keyword>
<keyword evidence="1" id="KW-1133">Transmembrane helix</keyword>
<dbReference type="Proteomes" id="UP000184536">
    <property type="component" value="Unassembled WGS sequence"/>
</dbReference>
<dbReference type="PANTHER" id="PTHR36178:SF1">
    <property type="entry name" value="SODIUM_GLUTAMATE SYMPORTER"/>
    <property type="match status" value="1"/>
</dbReference>
<protein>
    <recommendedName>
        <fullName evidence="1 2">Sodium/glutamate symporter</fullName>
    </recommendedName>
</protein>
<feature type="transmembrane region" description="Helical" evidence="1">
    <location>
        <begin position="43"/>
        <end position="62"/>
    </location>
</feature>
<keyword evidence="1" id="KW-0406">Ion transport</keyword>
<evidence type="ECO:0000313" key="4">
    <source>
        <dbReference type="Proteomes" id="UP000184536"/>
    </source>
</evidence>
<comment type="subcellular location">
    <subcellularLocation>
        <location evidence="1">Cell membrane</location>
        <topology evidence="1">Multi-pass membrane protein</topology>
    </subcellularLocation>
</comment>
<dbReference type="Pfam" id="PF03616">
    <property type="entry name" value="Glt_symporter"/>
    <property type="match status" value="1"/>
</dbReference>
<dbReference type="HAMAP" id="MF_02062">
    <property type="entry name" value="GltS"/>
    <property type="match status" value="1"/>
</dbReference>
<dbReference type="STRING" id="1121919.SAMN02745975_02235"/>
<proteinExistence type="inferred from homology"/>
<feature type="transmembrane region" description="Helical" evidence="1">
    <location>
        <begin position="104"/>
        <end position="126"/>
    </location>
</feature>
<dbReference type="RefSeq" id="WP_207650433.1">
    <property type="nucleotide sequence ID" value="NZ_FQZV01000027.1"/>
</dbReference>
<feature type="transmembrane region" description="Helical" evidence="1">
    <location>
        <begin position="315"/>
        <end position="341"/>
    </location>
</feature>
<feature type="transmembrane region" description="Helical" evidence="1">
    <location>
        <begin position="382"/>
        <end position="406"/>
    </location>
</feature>
<feature type="transmembrane region" description="Helical" evidence="1">
    <location>
        <begin position="74"/>
        <end position="97"/>
    </location>
</feature>
<dbReference type="NCBIfam" id="TIGR00210">
    <property type="entry name" value="gltS"/>
    <property type="match status" value="1"/>
</dbReference>
<evidence type="ECO:0000256" key="2">
    <source>
        <dbReference type="NCBIfam" id="TIGR00210"/>
    </source>
</evidence>
<evidence type="ECO:0000256" key="1">
    <source>
        <dbReference type="HAMAP-Rule" id="MF_02062"/>
    </source>
</evidence>
<keyword evidence="1" id="KW-0769">Symport</keyword>
<name>A0A1M6JTY5_9FIRM</name>